<dbReference type="PANTHER" id="PTHR30327:SF1">
    <property type="entry name" value="UPF0301 PROTEIN YQGE"/>
    <property type="match status" value="1"/>
</dbReference>
<organism evidence="3 4">
    <name type="scientific">Oricola cellulosilytica</name>
    <dbReference type="NCBI Taxonomy" id="1429082"/>
    <lineage>
        <taxon>Bacteria</taxon>
        <taxon>Pseudomonadati</taxon>
        <taxon>Pseudomonadota</taxon>
        <taxon>Alphaproteobacteria</taxon>
        <taxon>Hyphomicrobiales</taxon>
        <taxon>Ahrensiaceae</taxon>
        <taxon>Oricola</taxon>
    </lineage>
</organism>
<accession>A0A4R0PBR1</accession>
<keyword evidence="4" id="KW-1185">Reference proteome</keyword>
<dbReference type="SUPFAM" id="SSF143456">
    <property type="entry name" value="VC0467-like"/>
    <property type="match status" value="1"/>
</dbReference>
<dbReference type="InterPro" id="IPR003774">
    <property type="entry name" value="AlgH-like"/>
</dbReference>
<gene>
    <name evidence="3" type="ORF">E0D97_13465</name>
</gene>
<dbReference type="Pfam" id="PF02622">
    <property type="entry name" value="DUF179"/>
    <property type="match status" value="1"/>
</dbReference>
<dbReference type="Gene3D" id="3.40.1740.10">
    <property type="entry name" value="VC0467-like"/>
    <property type="match status" value="1"/>
</dbReference>
<protein>
    <recommendedName>
        <fullName evidence="2">UPF0301 protein E0D97_13465</fullName>
    </recommendedName>
</protein>
<proteinExistence type="inferred from homology"/>
<dbReference type="EMBL" id="SJST01000005">
    <property type="protein sequence ID" value="TCD13481.1"/>
    <property type="molecule type" value="Genomic_DNA"/>
</dbReference>
<name>A0A4R0PBR1_9HYPH</name>
<evidence type="ECO:0000256" key="1">
    <source>
        <dbReference type="ARBA" id="ARBA00009600"/>
    </source>
</evidence>
<dbReference type="PANTHER" id="PTHR30327">
    <property type="entry name" value="UNCHARACTERIZED PROTEIN YQGE"/>
    <property type="match status" value="1"/>
</dbReference>
<dbReference type="HAMAP" id="MF_00758">
    <property type="entry name" value="UPF0301"/>
    <property type="match status" value="1"/>
</dbReference>
<dbReference type="Proteomes" id="UP000291301">
    <property type="component" value="Unassembled WGS sequence"/>
</dbReference>
<dbReference type="NCBIfam" id="NF001268">
    <property type="entry name" value="PRK00228.1-4"/>
    <property type="match status" value="1"/>
</dbReference>
<evidence type="ECO:0000313" key="3">
    <source>
        <dbReference type="EMBL" id="TCD13481.1"/>
    </source>
</evidence>
<dbReference type="GO" id="GO:0005829">
    <property type="term" value="C:cytosol"/>
    <property type="evidence" value="ECO:0007669"/>
    <property type="project" value="TreeGrafter"/>
</dbReference>
<evidence type="ECO:0000313" key="4">
    <source>
        <dbReference type="Proteomes" id="UP000291301"/>
    </source>
</evidence>
<reference evidence="3 4" key="1">
    <citation type="journal article" date="2015" name="Antonie Van Leeuwenhoek">
        <title>Oricola cellulosilytica gen. nov., sp. nov., a cellulose-degrading bacterium of the family Phyllobacteriaceae isolated from surface seashore water, and emended descriptions of Mesorhizobium loti and Phyllobacterium myrsinacearum.</title>
        <authorList>
            <person name="Hameed A."/>
            <person name="Shahina M."/>
            <person name="Lai W.A."/>
            <person name="Lin S.Y."/>
            <person name="Young L.S."/>
            <person name="Liu Y.C."/>
            <person name="Hsu Y.H."/>
            <person name="Young C.C."/>
        </authorList>
    </citation>
    <scope>NUCLEOTIDE SEQUENCE [LARGE SCALE GENOMIC DNA]</scope>
    <source>
        <strain evidence="3 4">KCTC 52183</strain>
    </source>
</reference>
<dbReference type="AlphaFoldDB" id="A0A4R0PBR1"/>
<evidence type="ECO:0000256" key="2">
    <source>
        <dbReference type="HAMAP-Rule" id="MF_00758"/>
    </source>
</evidence>
<sequence length="243" mass="26700">MATISSFPHLTTLCDTRLICLRQTRIAKFAGQNSWQWYAFGMDLAENMELLQKTGQFEGKFLVATPGLASSFFAQTIIYICAHNEDGAMGFVVNKARGMTFCDLVEQTDVFTECSVPQMASEIAYTPIGHGGPVDEHRGFVLHTTDYCGESTIPISETVFLTSTTQVLRMIANGQGPHQCAIALGYSGWGPGQLETEILENSWLTLDADTGLVFDQDHETKYDRLLRSSGIQPAHFVAGYGHA</sequence>
<comment type="caution">
    <text evidence="3">The sequence shown here is derived from an EMBL/GenBank/DDBJ whole genome shotgun (WGS) entry which is preliminary data.</text>
</comment>
<comment type="similarity">
    <text evidence="1 2">Belongs to the UPF0301 (AlgH) family.</text>
</comment>